<keyword evidence="8" id="KW-1185">Reference proteome</keyword>
<feature type="chain" id="PRO_5012907122" evidence="5">
    <location>
        <begin position="34"/>
        <end position="385"/>
    </location>
</feature>
<name>A0A1M7SLV7_9BACT</name>
<gene>
    <name evidence="7" type="ORF">SAMN02745728_01011</name>
</gene>
<dbReference type="Pfam" id="PF13458">
    <property type="entry name" value="Peripla_BP_6"/>
    <property type="match status" value="1"/>
</dbReference>
<dbReference type="PANTHER" id="PTHR47151:SF2">
    <property type="entry name" value="AMINO ACID BINDING PROTEIN"/>
    <property type="match status" value="1"/>
</dbReference>
<proteinExistence type="inferred from homology"/>
<dbReference type="STRING" id="1121455.SAMN02745728_01011"/>
<dbReference type="EMBL" id="FRDI01000004">
    <property type="protein sequence ID" value="SHN59445.1"/>
    <property type="molecule type" value="Genomic_DNA"/>
</dbReference>
<evidence type="ECO:0000256" key="1">
    <source>
        <dbReference type="ARBA" id="ARBA00010062"/>
    </source>
</evidence>
<evidence type="ECO:0000259" key="6">
    <source>
        <dbReference type="Pfam" id="PF13458"/>
    </source>
</evidence>
<evidence type="ECO:0000256" key="4">
    <source>
        <dbReference type="ARBA" id="ARBA00022970"/>
    </source>
</evidence>
<feature type="domain" description="Leucine-binding protein" evidence="6">
    <location>
        <begin position="41"/>
        <end position="377"/>
    </location>
</feature>
<evidence type="ECO:0000313" key="8">
    <source>
        <dbReference type="Proteomes" id="UP000186469"/>
    </source>
</evidence>
<evidence type="ECO:0000256" key="5">
    <source>
        <dbReference type="SAM" id="SignalP"/>
    </source>
</evidence>
<dbReference type="SUPFAM" id="SSF53822">
    <property type="entry name" value="Periplasmic binding protein-like I"/>
    <property type="match status" value="1"/>
</dbReference>
<dbReference type="GO" id="GO:0006865">
    <property type="term" value="P:amino acid transport"/>
    <property type="evidence" value="ECO:0007669"/>
    <property type="project" value="UniProtKB-KW"/>
</dbReference>
<keyword evidence="2" id="KW-0813">Transport</keyword>
<evidence type="ECO:0000256" key="3">
    <source>
        <dbReference type="ARBA" id="ARBA00022729"/>
    </source>
</evidence>
<accession>A0A1M7SLV7</accession>
<comment type="similarity">
    <text evidence="1">Belongs to the leucine-binding protein family.</text>
</comment>
<dbReference type="InterPro" id="IPR028082">
    <property type="entry name" value="Peripla_BP_I"/>
</dbReference>
<dbReference type="CDD" id="cd06342">
    <property type="entry name" value="PBP1_ABC_LIVBP-like"/>
    <property type="match status" value="1"/>
</dbReference>
<dbReference type="PRINTS" id="PR00337">
    <property type="entry name" value="LEUILEVALBP"/>
</dbReference>
<dbReference type="Gene3D" id="3.40.50.2300">
    <property type="match status" value="2"/>
</dbReference>
<keyword evidence="4" id="KW-0029">Amino-acid transport</keyword>
<evidence type="ECO:0000256" key="2">
    <source>
        <dbReference type="ARBA" id="ARBA00022448"/>
    </source>
</evidence>
<feature type="signal peptide" evidence="5">
    <location>
        <begin position="1"/>
        <end position="33"/>
    </location>
</feature>
<organism evidence="7 8">
    <name type="scientific">Desulfovibrio litoralis DSM 11393</name>
    <dbReference type="NCBI Taxonomy" id="1121455"/>
    <lineage>
        <taxon>Bacteria</taxon>
        <taxon>Pseudomonadati</taxon>
        <taxon>Thermodesulfobacteriota</taxon>
        <taxon>Desulfovibrionia</taxon>
        <taxon>Desulfovibrionales</taxon>
        <taxon>Desulfovibrionaceae</taxon>
        <taxon>Desulfovibrio</taxon>
    </lineage>
</organism>
<dbReference type="RefSeq" id="WP_084650598.1">
    <property type="nucleotide sequence ID" value="NZ_FRDI01000004.1"/>
</dbReference>
<reference evidence="7 8" key="1">
    <citation type="submission" date="2016-12" db="EMBL/GenBank/DDBJ databases">
        <authorList>
            <person name="Song W.-J."/>
            <person name="Kurnit D.M."/>
        </authorList>
    </citation>
    <scope>NUCLEOTIDE SEQUENCE [LARGE SCALE GENOMIC DNA]</scope>
    <source>
        <strain evidence="7 8">DSM 11393</strain>
    </source>
</reference>
<dbReference type="AlphaFoldDB" id="A0A1M7SLV7"/>
<dbReference type="PANTHER" id="PTHR47151">
    <property type="entry name" value="LEU/ILE/VAL-BINDING ABC TRANSPORTER SUBUNIT"/>
    <property type="match status" value="1"/>
</dbReference>
<dbReference type="InterPro" id="IPR028081">
    <property type="entry name" value="Leu-bd"/>
</dbReference>
<keyword evidence="3 5" id="KW-0732">Signal</keyword>
<protein>
    <submittedName>
        <fullName evidence="7">Branched-chain amino acid transport system substrate-binding protein</fullName>
    </submittedName>
</protein>
<evidence type="ECO:0000313" key="7">
    <source>
        <dbReference type="EMBL" id="SHN59445.1"/>
    </source>
</evidence>
<dbReference type="InterPro" id="IPR000709">
    <property type="entry name" value="Leu_Ile_Val-bd"/>
</dbReference>
<dbReference type="Proteomes" id="UP000186469">
    <property type="component" value="Unassembled WGS sequence"/>
</dbReference>
<sequence>MKVSSLIKFFSSSLMFALLCLPLSGLISFEANAATKNGDVIKIGVAGAHSGDLIQYGMPSYNAAKVIVEQINAKGGINGKKLVIVDGDDQCKPELATNVATKLVSEGVDVVMGHICSGATKAALPIYAEQKIIAISPSATNPDLTQSGQFPYFFRTIASDDMQAKLGVELALDKLGAKNIVILHDKGDYGKTYAEYAKKFIEESGRGKVVLFEGITPGQVDYGAVIQKVRSANVDAIIFGGYHPEASKLVQQMRKKRMQTPFISEDGIKIDAFLKLAGKDAEGVYATGLKDHSQEKLYAETLAAHKKMFGTDPGNYYFEAYSAMMALINAIEKTGGTDSAKIMEVLHNDYIETPLGKIRFTKAGDAEGVEFKMYQVKNGKYTEVK</sequence>